<sequence length="82" mass="9564">MKFKNDDKVKYVSGKYGDTESNPLWNGCYGKIEGTIIGNAYGWFNVYWNNGLRNGYEECDLEYIENDIDIMFNNLITDIMEV</sequence>
<proteinExistence type="predicted"/>
<gene>
    <name evidence="1" type="ORF">MM415B01472_0002</name>
</gene>
<reference evidence="1" key="1">
    <citation type="submission" date="2020-03" db="EMBL/GenBank/DDBJ databases">
        <title>The deep terrestrial virosphere.</title>
        <authorList>
            <person name="Holmfeldt K."/>
            <person name="Nilsson E."/>
            <person name="Simone D."/>
            <person name="Lopez-Fernandez M."/>
            <person name="Wu X."/>
            <person name="de Brujin I."/>
            <person name="Lundin D."/>
            <person name="Andersson A."/>
            <person name="Bertilsson S."/>
            <person name="Dopson M."/>
        </authorList>
    </citation>
    <scope>NUCLEOTIDE SEQUENCE</scope>
    <source>
        <strain evidence="1">MM415B01472</strain>
    </source>
</reference>
<accession>A0A6M3ILK9</accession>
<dbReference type="AlphaFoldDB" id="A0A6M3ILK9"/>
<dbReference type="EMBL" id="MT141317">
    <property type="protein sequence ID" value="QJA58294.1"/>
    <property type="molecule type" value="Genomic_DNA"/>
</dbReference>
<name>A0A6M3ILK9_9ZZZZ</name>
<evidence type="ECO:0000313" key="1">
    <source>
        <dbReference type="EMBL" id="QJA58294.1"/>
    </source>
</evidence>
<organism evidence="1">
    <name type="scientific">viral metagenome</name>
    <dbReference type="NCBI Taxonomy" id="1070528"/>
    <lineage>
        <taxon>unclassified sequences</taxon>
        <taxon>metagenomes</taxon>
        <taxon>organismal metagenomes</taxon>
    </lineage>
</organism>
<protein>
    <submittedName>
        <fullName evidence="1">Uncharacterized protein</fullName>
    </submittedName>
</protein>